<evidence type="ECO:0000256" key="9">
    <source>
        <dbReference type="ARBA" id="ARBA00022786"/>
    </source>
</evidence>
<comment type="catalytic activity">
    <reaction evidence="1">
        <text>S-ubiquitinyl-[E2 ubiquitin-conjugating enzyme]-L-cysteine + [acceptor protein]-L-lysine = [E2 ubiquitin-conjugating enzyme]-L-cysteine + N(6)-ubiquitinyl-[acceptor protein]-L-lysine.</text>
        <dbReference type="EC" id="2.3.2.27"/>
    </reaction>
</comment>
<dbReference type="Gramene" id="CDP08993">
    <property type="protein sequence ID" value="CDP08993"/>
    <property type="gene ID" value="GSCOC_T00028155001"/>
</dbReference>
<evidence type="ECO:0000256" key="4">
    <source>
        <dbReference type="ARBA" id="ARBA00012483"/>
    </source>
</evidence>
<feature type="transmembrane region" description="Helical" evidence="16">
    <location>
        <begin position="228"/>
        <end position="248"/>
    </location>
</feature>
<protein>
    <recommendedName>
        <fullName evidence="4">RING-type E3 ubiquitin transferase</fullName>
        <ecNumber evidence="4">2.3.2.27</ecNumber>
    </recommendedName>
</protein>
<dbReference type="EC" id="2.3.2.27" evidence="4"/>
<keyword evidence="8 14" id="KW-0863">Zinc-finger</keyword>
<evidence type="ECO:0000313" key="19">
    <source>
        <dbReference type="Proteomes" id="UP000295252"/>
    </source>
</evidence>
<feature type="region of interest" description="Disordered" evidence="15">
    <location>
        <begin position="72"/>
        <end position="106"/>
    </location>
</feature>
<keyword evidence="11 16" id="KW-1133">Transmembrane helix</keyword>
<dbReference type="PhylomeDB" id="A0A068UMZ3"/>
<dbReference type="GO" id="GO:0016020">
    <property type="term" value="C:membrane"/>
    <property type="evidence" value="ECO:0007669"/>
    <property type="project" value="UniProtKB-SubCell"/>
</dbReference>
<feature type="compositionally biased region" description="Polar residues" evidence="15">
    <location>
        <begin position="77"/>
        <end position="101"/>
    </location>
</feature>
<dbReference type="GO" id="GO:0008270">
    <property type="term" value="F:zinc ion binding"/>
    <property type="evidence" value="ECO:0007669"/>
    <property type="project" value="UniProtKB-KW"/>
</dbReference>
<evidence type="ECO:0000259" key="17">
    <source>
        <dbReference type="PROSITE" id="PS50089"/>
    </source>
</evidence>
<gene>
    <name evidence="18" type="ORF">GSCOC_T00028155001</name>
</gene>
<evidence type="ECO:0000256" key="7">
    <source>
        <dbReference type="ARBA" id="ARBA00022723"/>
    </source>
</evidence>
<name>A0A068UMZ3_COFCA</name>
<evidence type="ECO:0000256" key="2">
    <source>
        <dbReference type="ARBA" id="ARBA00004167"/>
    </source>
</evidence>
<evidence type="ECO:0000256" key="15">
    <source>
        <dbReference type="SAM" id="MobiDB-lite"/>
    </source>
</evidence>
<keyword evidence="9" id="KW-0833">Ubl conjugation pathway</keyword>
<dbReference type="Pfam" id="PF13639">
    <property type="entry name" value="zf-RING_2"/>
    <property type="match status" value="1"/>
</dbReference>
<evidence type="ECO:0000256" key="3">
    <source>
        <dbReference type="ARBA" id="ARBA00004906"/>
    </source>
</evidence>
<dbReference type="PROSITE" id="PS50089">
    <property type="entry name" value="ZF_RING_2"/>
    <property type="match status" value="1"/>
</dbReference>
<dbReference type="AlphaFoldDB" id="A0A068UMZ3"/>
<proteinExistence type="inferred from homology"/>
<dbReference type="Proteomes" id="UP000295252">
    <property type="component" value="Chromosome I"/>
</dbReference>
<dbReference type="SMART" id="SM00184">
    <property type="entry name" value="RING"/>
    <property type="match status" value="1"/>
</dbReference>
<evidence type="ECO:0000256" key="16">
    <source>
        <dbReference type="SAM" id="Phobius"/>
    </source>
</evidence>
<comment type="subcellular location">
    <subcellularLocation>
        <location evidence="2">Membrane</location>
        <topology evidence="2">Single-pass membrane protein</topology>
    </subcellularLocation>
</comment>
<dbReference type="InParanoid" id="A0A068UMZ3"/>
<dbReference type="OMA" id="PGISTEC"/>
<evidence type="ECO:0000256" key="5">
    <source>
        <dbReference type="ARBA" id="ARBA00022679"/>
    </source>
</evidence>
<keyword evidence="12 16" id="KW-0472">Membrane</keyword>
<evidence type="ECO:0000256" key="8">
    <source>
        <dbReference type="ARBA" id="ARBA00022771"/>
    </source>
</evidence>
<evidence type="ECO:0000313" key="18">
    <source>
        <dbReference type="EMBL" id="CDP08993.1"/>
    </source>
</evidence>
<dbReference type="InterPro" id="IPR001841">
    <property type="entry name" value="Znf_RING"/>
</dbReference>
<dbReference type="CDD" id="cd16461">
    <property type="entry name" value="RING-H2_EL5-like"/>
    <property type="match status" value="1"/>
</dbReference>
<dbReference type="SUPFAM" id="SSF57850">
    <property type="entry name" value="RING/U-box"/>
    <property type="match status" value="1"/>
</dbReference>
<evidence type="ECO:0000256" key="1">
    <source>
        <dbReference type="ARBA" id="ARBA00000900"/>
    </source>
</evidence>
<keyword evidence="5" id="KW-0808">Transferase</keyword>
<keyword evidence="19" id="KW-1185">Reference proteome</keyword>
<evidence type="ECO:0000256" key="12">
    <source>
        <dbReference type="ARBA" id="ARBA00023136"/>
    </source>
</evidence>
<evidence type="ECO:0000256" key="14">
    <source>
        <dbReference type="PROSITE-ProRule" id="PRU00175"/>
    </source>
</evidence>
<comment type="similarity">
    <text evidence="13">Belongs to the RING-type zinc finger family. ATL subfamily.</text>
</comment>
<keyword evidence="10" id="KW-0862">Zinc</keyword>
<dbReference type="EMBL" id="HG739120">
    <property type="protein sequence ID" value="CDP08993.1"/>
    <property type="molecule type" value="Genomic_DNA"/>
</dbReference>
<feature type="domain" description="RING-type" evidence="17">
    <location>
        <begin position="319"/>
        <end position="361"/>
    </location>
</feature>
<evidence type="ECO:0000256" key="10">
    <source>
        <dbReference type="ARBA" id="ARBA00022833"/>
    </source>
</evidence>
<dbReference type="FunCoup" id="A0A068UMZ3">
    <property type="interactions" value="690"/>
</dbReference>
<reference evidence="19" key="1">
    <citation type="journal article" date="2014" name="Science">
        <title>The coffee genome provides insight into the convergent evolution of caffeine biosynthesis.</title>
        <authorList>
            <person name="Denoeud F."/>
            <person name="Carretero-Paulet L."/>
            <person name="Dereeper A."/>
            <person name="Droc G."/>
            <person name="Guyot R."/>
            <person name="Pietrella M."/>
            <person name="Zheng C."/>
            <person name="Alberti A."/>
            <person name="Anthony F."/>
            <person name="Aprea G."/>
            <person name="Aury J.M."/>
            <person name="Bento P."/>
            <person name="Bernard M."/>
            <person name="Bocs S."/>
            <person name="Campa C."/>
            <person name="Cenci A."/>
            <person name="Combes M.C."/>
            <person name="Crouzillat D."/>
            <person name="Da Silva C."/>
            <person name="Daddiego L."/>
            <person name="De Bellis F."/>
            <person name="Dussert S."/>
            <person name="Garsmeur O."/>
            <person name="Gayraud T."/>
            <person name="Guignon V."/>
            <person name="Jahn K."/>
            <person name="Jamilloux V."/>
            <person name="Joet T."/>
            <person name="Labadie K."/>
            <person name="Lan T."/>
            <person name="Leclercq J."/>
            <person name="Lepelley M."/>
            <person name="Leroy T."/>
            <person name="Li L.T."/>
            <person name="Librado P."/>
            <person name="Lopez L."/>
            <person name="Munoz A."/>
            <person name="Noel B."/>
            <person name="Pallavicini A."/>
            <person name="Perrotta G."/>
            <person name="Poncet V."/>
            <person name="Pot D."/>
            <person name="Priyono X."/>
            <person name="Rigoreau M."/>
            <person name="Rouard M."/>
            <person name="Rozas J."/>
            <person name="Tranchant-Dubreuil C."/>
            <person name="VanBuren R."/>
            <person name="Zhang Q."/>
            <person name="Andrade A.C."/>
            <person name="Argout X."/>
            <person name="Bertrand B."/>
            <person name="de Kochko A."/>
            <person name="Graziosi G."/>
            <person name="Henry R.J."/>
            <person name="Jayarama X."/>
            <person name="Ming R."/>
            <person name="Nagai C."/>
            <person name="Rounsley S."/>
            <person name="Sankoff D."/>
            <person name="Giuliano G."/>
            <person name="Albert V.A."/>
            <person name="Wincker P."/>
            <person name="Lashermes P."/>
        </authorList>
    </citation>
    <scope>NUCLEOTIDE SEQUENCE [LARGE SCALE GENOMIC DNA]</scope>
    <source>
        <strain evidence="19">cv. DH200-94</strain>
    </source>
</reference>
<accession>A0A068UMZ3</accession>
<dbReference type="PANTHER" id="PTHR33431:SF12">
    <property type="entry name" value="HIGH MOBILITY GROUP BOX PROTEIN, PUTATIVE (DUF1635)-RELATED"/>
    <property type="match status" value="1"/>
</dbReference>
<dbReference type="Pfam" id="PF07795">
    <property type="entry name" value="DUF1635"/>
    <property type="match status" value="1"/>
</dbReference>
<sequence length="417" mass="47093">MEEFASLWSYQESVDDLKQKLLCTALELEQLKVEANEEMRKNKEYVKQLIQLLKMACQERDEARDQLQKMLNKPAKANSSITESNSFSETHNYPSHGSSPGESFLDAVSSPELSNINMGIPKVDHASLVIDNLAQGKNLPQKGKFLKAVLDAGPLLQNLLVAGPLPRWRNPPQLQTFHIPPVSIRGCDADMLNMKSATNMSLLASRSLTSRPYAEIPPPTSGFEHSQWNPMVIALVVVVCCIFLLFGYQKILQRHCSHFGSITNSRNQGQSRRLHDAVADDPSLQLQSRGLDSFVMHSLPITQFKKNNEEETCKGITDCAVCLGEFEEGEWLKHLPHCSHVFHVSCIDAWFQTHSSCPLCRSYVFNLTMHQEHSVSVYTLLETLRREEFSQERAENYQILRSHVLQTSTEDGNSNSH</sequence>
<dbReference type="InterPro" id="IPR012862">
    <property type="entry name" value="DUF1635"/>
</dbReference>
<comment type="pathway">
    <text evidence="3">Protein modification; protein ubiquitination.</text>
</comment>
<dbReference type="InterPro" id="IPR013083">
    <property type="entry name" value="Znf_RING/FYVE/PHD"/>
</dbReference>
<dbReference type="FunFam" id="3.30.40.10:FF:000187">
    <property type="entry name" value="E3 ubiquitin-protein ligase ATL6"/>
    <property type="match status" value="1"/>
</dbReference>
<dbReference type="GO" id="GO:0061630">
    <property type="term" value="F:ubiquitin protein ligase activity"/>
    <property type="evidence" value="ECO:0007669"/>
    <property type="project" value="UniProtKB-EC"/>
</dbReference>
<dbReference type="OrthoDB" id="9984778at2759"/>
<keyword evidence="6 16" id="KW-0812">Transmembrane</keyword>
<evidence type="ECO:0000256" key="11">
    <source>
        <dbReference type="ARBA" id="ARBA00022989"/>
    </source>
</evidence>
<organism evidence="18 19">
    <name type="scientific">Coffea canephora</name>
    <name type="common">Robusta coffee</name>
    <dbReference type="NCBI Taxonomy" id="49390"/>
    <lineage>
        <taxon>Eukaryota</taxon>
        <taxon>Viridiplantae</taxon>
        <taxon>Streptophyta</taxon>
        <taxon>Embryophyta</taxon>
        <taxon>Tracheophyta</taxon>
        <taxon>Spermatophyta</taxon>
        <taxon>Magnoliopsida</taxon>
        <taxon>eudicotyledons</taxon>
        <taxon>Gunneridae</taxon>
        <taxon>Pentapetalae</taxon>
        <taxon>asterids</taxon>
        <taxon>lamiids</taxon>
        <taxon>Gentianales</taxon>
        <taxon>Rubiaceae</taxon>
        <taxon>Ixoroideae</taxon>
        <taxon>Gardenieae complex</taxon>
        <taxon>Bertiereae - Coffeeae clade</taxon>
        <taxon>Coffeeae</taxon>
        <taxon>Coffea</taxon>
    </lineage>
</organism>
<dbReference type="PANTHER" id="PTHR33431">
    <property type="entry name" value="ENABLED-LIKE PROTEIN (DUF1635)"/>
    <property type="match status" value="1"/>
</dbReference>
<dbReference type="Gene3D" id="3.30.40.10">
    <property type="entry name" value="Zinc/RING finger domain, C3HC4 (zinc finger)"/>
    <property type="match status" value="1"/>
</dbReference>
<evidence type="ECO:0000256" key="13">
    <source>
        <dbReference type="ARBA" id="ARBA00024209"/>
    </source>
</evidence>
<keyword evidence="7" id="KW-0479">Metal-binding</keyword>
<evidence type="ECO:0000256" key="6">
    <source>
        <dbReference type="ARBA" id="ARBA00022692"/>
    </source>
</evidence>